<keyword evidence="2" id="KW-0813">Transport</keyword>
<dbReference type="Proteomes" id="UP001290455">
    <property type="component" value="Unassembled WGS sequence"/>
</dbReference>
<dbReference type="InterPro" id="IPR027417">
    <property type="entry name" value="P-loop_NTPase"/>
</dbReference>
<reference evidence="6 7" key="1">
    <citation type="submission" date="2023-11" db="EMBL/GenBank/DDBJ databases">
        <title>Bacillus jintuensis, isolated from a mudflat on the Beibu Gulf coast.</title>
        <authorList>
            <person name="Li M."/>
        </authorList>
    </citation>
    <scope>NUCLEOTIDE SEQUENCE [LARGE SCALE GENOMIC DNA]</scope>
    <source>
        <strain evidence="6 7">31A1R</strain>
    </source>
</reference>
<keyword evidence="7" id="KW-1185">Reference proteome</keyword>
<dbReference type="SUPFAM" id="SSF52540">
    <property type="entry name" value="P-loop containing nucleoside triphosphate hydrolases"/>
    <property type="match status" value="1"/>
</dbReference>
<dbReference type="RefSeq" id="WP_322444872.1">
    <property type="nucleotide sequence ID" value="NZ_JAXOFX010000001.1"/>
</dbReference>
<accession>A0ABU5ITV0</accession>
<evidence type="ECO:0000313" key="7">
    <source>
        <dbReference type="Proteomes" id="UP001290455"/>
    </source>
</evidence>
<keyword evidence="3" id="KW-0547">Nucleotide-binding</keyword>
<dbReference type="Gene3D" id="3.40.50.300">
    <property type="entry name" value="P-loop containing nucleotide triphosphate hydrolases"/>
    <property type="match status" value="1"/>
</dbReference>
<dbReference type="PANTHER" id="PTHR42711">
    <property type="entry name" value="ABC TRANSPORTER ATP-BINDING PROTEIN"/>
    <property type="match status" value="1"/>
</dbReference>
<comment type="similarity">
    <text evidence="1">Belongs to the ABC transporter superfamily.</text>
</comment>
<dbReference type="InterPro" id="IPR017871">
    <property type="entry name" value="ABC_transporter-like_CS"/>
</dbReference>
<proteinExistence type="inferred from homology"/>
<evidence type="ECO:0000259" key="5">
    <source>
        <dbReference type="PROSITE" id="PS50893"/>
    </source>
</evidence>
<gene>
    <name evidence="6" type="ORF">SM124_02310</name>
</gene>
<evidence type="ECO:0000256" key="4">
    <source>
        <dbReference type="ARBA" id="ARBA00022840"/>
    </source>
</evidence>
<dbReference type="Pfam" id="PF00005">
    <property type="entry name" value="ABC_tran"/>
    <property type="match status" value="1"/>
</dbReference>
<dbReference type="InterPro" id="IPR003439">
    <property type="entry name" value="ABC_transporter-like_ATP-bd"/>
</dbReference>
<sequence length="237" mass="26601">MFLIKARNLKKNYGVREIVKGINFSITQGEVLAVIGPNGSGKSTTLEMLVGLRKKDGGEVNYWIQNYKEQIGMQLQSVPFFPGLTALENIRLFAAFYKIYLHKQIAEELLQKCGLLESSNTEATRLSGGQQKRLAIATAMVHNPKLIFLDEPTAALDPLSRQEIHQLILRLYEEGKTVVLTSHDMDEVKKLATRILMISNGEIIAEGSPEQLCNENQVHNLDELYLKLISRKAMVSC</sequence>
<organism evidence="6 7">
    <name type="scientific">Robertmurraya mangrovi</name>
    <dbReference type="NCBI Taxonomy" id="3098077"/>
    <lineage>
        <taxon>Bacteria</taxon>
        <taxon>Bacillati</taxon>
        <taxon>Bacillota</taxon>
        <taxon>Bacilli</taxon>
        <taxon>Bacillales</taxon>
        <taxon>Bacillaceae</taxon>
        <taxon>Robertmurraya</taxon>
    </lineage>
</organism>
<evidence type="ECO:0000256" key="3">
    <source>
        <dbReference type="ARBA" id="ARBA00022741"/>
    </source>
</evidence>
<dbReference type="PANTHER" id="PTHR42711:SF5">
    <property type="entry name" value="ABC TRANSPORTER ATP-BINDING PROTEIN NATA"/>
    <property type="match status" value="1"/>
</dbReference>
<dbReference type="CDD" id="cd03230">
    <property type="entry name" value="ABC_DR_subfamily_A"/>
    <property type="match status" value="1"/>
</dbReference>
<name>A0ABU5ITV0_9BACI</name>
<dbReference type="PROSITE" id="PS50893">
    <property type="entry name" value="ABC_TRANSPORTER_2"/>
    <property type="match status" value="1"/>
</dbReference>
<protein>
    <submittedName>
        <fullName evidence="6">ABC transporter ATP-binding protein</fullName>
    </submittedName>
</protein>
<dbReference type="InterPro" id="IPR003593">
    <property type="entry name" value="AAA+_ATPase"/>
</dbReference>
<dbReference type="PROSITE" id="PS00211">
    <property type="entry name" value="ABC_TRANSPORTER_1"/>
    <property type="match status" value="1"/>
</dbReference>
<dbReference type="SMART" id="SM00382">
    <property type="entry name" value="AAA"/>
    <property type="match status" value="1"/>
</dbReference>
<comment type="caution">
    <text evidence="6">The sequence shown here is derived from an EMBL/GenBank/DDBJ whole genome shotgun (WGS) entry which is preliminary data.</text>
</comment>
<evidence type="ECO:0000256" key="1">
    <source>
        <dbReference type="ARBA" id="ARBA00005417"/>
    </source>
</evidence>
<evidence type="ECO:0000313" key="6">
    <source>
        <dbReference type="EMBL" id="MDZ5470574.1"/>
    </source>
</evidence>
<feature type="domain" description="ABC transporter" evidence="5">
    <location>
        <begin position="4"/>
        <end position="225"/>
    </location>
</feature>
<dbReference type="EMBL" id="JAXOFX010000001">
    <property type="protein sequence ID" value="MDZ5470574.1"/>
    <property type="molecule type" value="Genomic_DNA"/>
</dbReference>
<keyword evidence="4 6" id="KW-0067">ATP-binding</keyword>
<dbReference type="InterPro" id="IPR050763">
    <property type="entry name" value="ABC_transporter_ATP-binding"/>
</dbReference>
<evidence type="ECO:0000256" key="2">
    <source>
        <dbReference type="ARBA" id="ARBA00022448"/>
    </source>
</evidence>
<dbReference type="GO" id="GO:0005524">
    <property type="term" value="F:ATP binding"/>
    <property type="evidence" value="ECO:0007669"/>
    <property type="project" value="UniProtKB-KW"/>
</dbReference>